<dbReference type="InterPro" id="IPR057574">
    <property type="entry name" value="nSTAND_NTPase5_dom"/>
</dbReference>
<accession>A0A7X6J2V8</accession>
<dbReference type="InterPro" id="IPR027417">
    <property type="entry name" value="P-loop_NTPase"/>
</dbReference>
<dbReference type="EMBL" id="CP064931">
    <property type="protein sequence ID" value="QPK10930.1"/>
    <property type="molecule type" value="Genomic_DNA"/>
</dbReference>
<dbReference type="SUPFAM" id="SSF52467">
    <property type="entry name" value="DHS-like NAD/FAD-binding domain"/>
    <property type="match status" value="1"/>
</dbReference>
<gene>
    <name evidence="3" type="ORF">HER27_010505</name>
</gene>
<dbReference type="Pfam" id="PF13289">
    <property type="entry name" value="SIR2_2"/>
    <property type="match status" value="1"/>
</dbReference>
<dbReference type="RefSeq" id="WP_167860776.1">
    <property type="nucleotide sequence ID" value="NZ_CP064931.1"/>
</dbReference>
<evidence type="ECO:0000313" key="3">
    <source>
        <dbReference type="EMBL" id="QPK10930.1"/>
    </source>
</evidence>
<feature type="domain" description="Novel STAND NTPase 5" evidence="2">
    <location>
        <begin position="298"/>
        <end position="433"/>
    </location>
</feature>
<name>A0A7X6J2V8_9HYPH</name>
<dbReference type="SUPFAM" id="SSF52540">
    <property type="entry name" value="P-loop containing nucleoside triphosphate hydrolases"/>
    <property type="match status" value="1"/>
</dbReference>
<organism evidence="3 4">
    <name type="scientific">Rhizobium phaseoli</name>
    <dbReference type="NCBI Taxonomy" id="396"/>
    <lineage>
        <taxon>Bacteria</taxon>
        <taxon>Pseudomonadati</taxon>
        <taxon>Pseudomonadota</taxon>
        <taxon>Alphaproteobacteria</taxon>
        <taxon>Hyphomicrobiales</taxon>
        <taxon>Rhizobiaceae</taxon>
        <taxon>Rhizobium/Agrobacterium group</taxon>
        <taxon>Rhizobium</taxon>
    </lineage>
</organism>
<feature type="region of interest" description="Disordered" evidence="1">
    <location>
        <begin position="801"/>
        <end position="824"/>
    </location>
</feature>
<sequence>MSQTIENLIHEITPSRTVLLFGSGSSMPSGAPSVAKLIAAYAQEFKVSADFSLSEITQLAENKSQSRRKVISLLRKYCSDLKPTGGLRNLPLYDWKSIYTTNYDRLIELSYEEREKRAKVFSSNFDFNSDHGQPDVSLFKLHGTIEKDECDGHNSRIILTESDFTKTSNYREQLYDRMKSDLISADLVIIGHSLGDAHLKELAIRAAKLNREAMGTGRVWLLSYTPDEDRASLYEQFGLTVAFGSIDDFFKELAKKAPDRPISNSTPGNPLDVAPALVPVTTEVEHAVTLTANFSSMYTGWPATYADIVAGYTFKRTLATRIGSYLSTEFSLIATILGASGVGKSTAAKQILVECRNKGWKCWEHGSQHALDPRLWEKVATNLKSTKDVGVLFVDDAHLHLGDLNELIDRLAILDNAHLKILLASTRNHWHPRIKTGNLFRHGKVFNLSTLNDQEIDALLDMVEKVPEIKRLAGNDFAGFDRSERRRRLTVRASKDMFVCLKNIYNTDSLDAIILQDFASLSQPLQDIFRYVAAMETAGINVHRQLVIRLLGMPAQQVAAALEGLADIVSEYDYHVREGIFEWRCRHPVIAAIITKFKFGSLDKTIKLFEDVIDNISPTFDIEVRSLRELCNTESGIPRIADKKIQNHLLAKMISRAPGERVPRHRLIRNLIEMHEFPRAETEIKLFEKDFGRDGPVHRYKIKYQVERAIHTPGILLEDRVAMLEQAHELAVVGAERYAANKNVLAAYAELGVEYYRLTKDLSYFDEAMRHLKSAEDKLGDPQITAMIVKFTRRIGGQSSINDEELPEDVMPDADVVEVEPEAA</sequence>
<reference evidence="3 4" key="1">
    <citation type="submission" date="2020-11" db="EMBL/GenBank/DDBJ databases">
        <title>Indigenous Rhizobia Nodulating Common beans in Western Kenya.</title>
        <authorList>
            <person name="Wekesa C.S."/>
            <person name="Oelmueller R."/>
            <person name="Furch A.C."/>
        </authorList>
    </citation>
    <scope>NUCLEOTIDE SEQUENCE [LARGE SCALE GENOMIC DNA]</scope>
    <source>
        <strain evidence="4">BS3</strain>
    </source>
</reference>
<evidence type="ECO:0000313" key="4">
    <source>
        <dbReference type="Proteomes" id="UP000540266"/>
    </source>
</evidence>
<feature type="compositionally biased region" description="Acidic residues" evidence="1">
    <location>
        <begin position="802"/>
        <end position="824"/>
    </location>
</feature>
<dbReference type="InterPro" id="IPR029035">
    <property type="entry name" value="DHS-like_NAD/FAD-binding_dom"/>
</dbReference>
<protein>
    <submittedName>
        <fullName evidence="3">SIR2 family protein</fullName>
    </submittedName>
</protein>
<dbReference type="AlphaFoldDB" id="A0A7X6J2V8"/>
<evidence type="ECO:0000256" key="1">
    <source>
        <dbReference type="SAM" id="MobiDB-lite"/>
    </source>
</evidence>
<proteinExistence type="predicted"/>
<evidence type="ECO:0000259" key="2">
    <source>
        <dbReference type="Pfam" id="PF25199"/>
    </source>
</evidence>
<dbReference type="Pfam" id="PF25199">
    <property type="entry name" value="nSTAND_NTPase5"/>
    <property type="match status" value="1"/>
</dbReference>
<dbReference type="Proteomes" id="UP000540266">
    <property type="component" value="Chromosome"/>
</dbReference>